<sequence length="426" mass="45769">MGADRRGGTGRSGRALCAALALTVLAGLSACGGADGEGPEDAVLQGVLARQAVAVRKGDERGYLAETDPRATRYRTEQRRVFRNLRLLPLSEWSYEVREVAGAEDGGRATAEVALRYRLAGYDRVTTTATERLGFVRREGRWYVASEREGSARQLWEQGEMRVVRGEHSLVMGVGRSRPALRALARTADKAVPAVEAAWPRKWSRKLVLEAPASLTAMGGLLKSPASSYEGIAAVTTGEADGNGRAETPADRIVVNPGAYGMLSGTGRQVVLTHEATHVATRDATTPATPMWLSEGIADWAGYRDADQPPRTAAPELTRAVTGEAKGGQIAALRALPSDAQFRFGSDPEKLARAYEGGWLACRMIAEQWGEDKLVALYARAGDEGEARRQDTGAALDAVLGIGEKEFTERWRAYVVRELKDSGSGS</sequence>
<keyword evidence="1" id="KW-0732">Signal</keyword>
<protein>
    <recommendedName>
        <fullName evidence="4">Lipoprotein</fullName>
    </recommendedName>
</protein>
<reference evidence="2 3" key="1">
    <citation type="submission" date="2023-05" db="EMBL/GenBank/DDBJ databases">
        <title>Streptantibioticus silvisoli sp. nov., acidotolerant actinomycetes 1 from pine litter.</title>
        <authorList>
            <person name="Swiecimska M."/>
            <person name="Golinska P."/>
            <person name="Sangal V."/>
            <person name="Wachnowicz B."/>
            <person name="Goodfellow M."/>
        </authorList>
    </citation>
    <scope>NUCLEOTIDE SEQUENCE [LARGE SCALE GENOMIC DNA]</scope>
    <source>
        <strain evidence="2 3">DSM 42109</strain>
    </source>
</reference>
<dbReference type="RefSeq" id="WP_274041826.1">
    <property type="nucleotide sequence ID" value="NZ_JANCPR020000028.1"/>
</dbReference>
<evidence type="ECO:0008006" key="4">
    <source>
        <dbReference type="Google" id="ProtNLM"/>
    </source>
</evidence>
<dbReference type="PROSITE" id="PS51257">
    <property type="entry name" value="PROKAR_LIPOPROTEIN"/>
    <property type="match status" value="1"/>
</dbReference>
<keyword evidence="3" id="KW-1185">Reference proteome</keyword>
<dbReference type="Proteomes" id="UP001214441">
    <property type="component" value="Unassembled WGS sequence"/>
</dbReference>
<feature type="chain" id="PRO_5047217082" description="Lipoprotein" evidence="1">
    <location>
        <begin position="27"/>
        <end position="426"/>
    </location>
</feature>
<dbReference type="EMBL" id="JANCPR020000028">
    <property type="protein sequence ID" value="MDJ1135383.1"/>
    <property type="molecule type" value="Genomic_DNA"/>
</dbReference>
<gene>
    <name evidence="2" type="ORF">NMN56_026125</name>
</gene>
<feature type="signal peptide" evidence="1">
    <location>
        <begin position="1"/>
        <end position="26"/>
    </location>
</feature>
<proteinExistence type="predicted"/>
<accession>A0ABT7A213</accession>
<organism evidence="2 3">
    <name type="scientific">Streptomyces iconiensis</name>
    <dbReference type="NCBI Taxonomy" id="1384038"/>
    <lineage>
        <taxon>Bacteria</taxon>
        <taxon>Bacillati</taxon>
        <taxon>Actinomycetota</taxon>
        <taxon>Actinomycetes</taxon>
        <taxon>Kitasatosporales</taxon>
        <taxon>Streptomycetaceae</taxon>
        <taxon>Streptomyces</taxon>
    </lineage>
</organism>
<comment type="caution">
    <text evidence="2">The sequence shown here is derived from an EMBL/GenBank/DDBJ whole genome shotgun (WGS) entry which is preliminary data.</text>
</comment>
<evidence type="ECO:0000313" key="2">
    <source>
        <dbReference type="EMBL" id="MDJ1135383.1"/>
    </source>
</evidence>
<evidence type="ECO:0000256" key="1">
    <source>
        <dbReference type="SAM" id="SignalP"/>
    </source>
</evidence>
<name>A0ABT7A213_9ACTN</name>
<evidence type="ECO:0000313" key="3">
    <source>
        <dbReference type="Proteomes" id="UP001214441"/>
    </source>
</evidence>